<dbReference type="OrthoDB" id="342900at2759"/>
<dbReference type="Gene3D" id="1.25.10.10">
    <property type="entry name" value="Leucine-rich Repeat Variant"/>
    <property type="match status" value="1"/>
</dbReference>
<name>A0A812RR57_9DINO</name>
<gene>
    <name evidence="3" type="primary">mms19</name>
    <name evidence="3" type="ORF">SNAT2548_LOCUS24837</name>
</gene>
<dbReference type="GO" id="GO:0016226">
    <property type="term" value="P:iron-sulfur cluster assembly"/>
    <property type="evidence" value="ECO:0007669"/>
    <property type="project" value="UniProtKB-UniRule"/>
</dbReference>
<keyword evidence="1" id="KW-0227">DNA damage</keyword>
<evidence type="ECO:0000313" key="4">
    <source>
        <dbReference type="Proteomes" id="UP000604046"/>
    </source>
</evidence>
<dbReference type="GO" id="GO:0097361">
    <property type="term" value="C:cytosolic [4Fe-4S] assembly targeting complex"/>
    <property type="evidence" value="ECO:0007669"/>
    <property type="project" value="UniProtKB-UniRule"/>
</dbReference>
<dbReference type="InterPro" id="IPR011989">
    <property type="entry name" value="ARM-like"/>
</dbReference>
<dbReference type="InterPro" id="IPR016024">
    <property type="entry name" value="ARM-type_fold"/>
</dbReference>
<sequence length="1077" mass="116480">MASIDETLREAIDQYVDADLITDELKEVTLKKVLEALDAKRIELLDIVLHLEKVMNDASNPTGRRHAIQFLAECLRDVAQLKMNFKHVETFASFFSSKLSDWQCVEGAVGGILALLRRQGALVRTLKKELPDGAEEPLALYLARSIFKEVHTPSHTQAVRKMVLDTAILLMEEWQSDLAMLGPQLGEGVAATIEEERDPRNLLVSFIVVKKAFQDFPPECITNEAVITLFETLSSYFPITFEPPKGDKIGITGEDLRQGLSQALCSSDRLASYVVPFLLDASKDIEADSDATVEQAMSTLQFCLEKYGPQTAQKFLKDIIATARDQVCRTKTTCGSEFCAAVTKALQIAMKDVPAGLHPHWLSKDVSPELKEIAEDASRGRMSLASDGARQLLLAMARAHRVMFECTWRPIMDAFLVPPKPESTESAFGVDALSFLVDLLLMRPKGSLSPKQLQPALAGSLASLLSIHPYREAGDDEMQSERPKMFCKAVELVGHLSLGVGDGNSKEAFMALRDALLGGGSNGDGGSHAAWAQTWYAELSVKPATDKCVASLVDVVCKLVASQPGRATEFAKSLQNVTLNASPWLPYVLPKLLAYTAMSLAKAKQAQPDQHEGAEDLSSKLLQRAATIFKQHGSGHFEVLGAFADALEAPGDCSWVSEQLAKALGLPDTIPELVEGLSTDLEGGSLPSVDTVLRRAEASRRFMRVLCRHLPEQQATAVQRRLLESVALSSYNVLANCTALLPGVLPQAAGHSWSFCRKTMPAVCRLASGADPDLVNSPGAEALALQALESLVESCPDDEVTALLQNFRETFGQLLRGQSSGSDRASRGAATCWASATAALLRRGSCSEQAGSFLEALLQALDEEAPVGPHVPAAFRVLAPVKVDPAKQARATLPPIALQQLSRTVLPSLVKRAKALGGAAWARRAALESAVALLAALSVEVACGDCSDEVRWCTLTGLKRLKESAPAANAEQGGIFAVQVLQLLVRAIQQKESWVEDELHSIVGPLCELCGAHCKPLVRLGCFQVLMALIQQAFGHLSPFKKEIQAGCKRGVEDRCREVRLLAVATLNTWHCIGAQT</sequence>
<dbReference type="PANTHER" id="PTHR12891">
    <property type="entry name" value="DNA REPAIR/TRANSCRIPTION PROTEIN MET18/MMS19"/>
    <property type="match status" value="1"/>
</dbReference>
<dbReference type="InterPro" id="IPR039920">
    <property type="entry name" value="MMS19"/>
</dbReference>
<keyword evidence="4" id="KW-1185">Reference proteome</keyword>
<keyword evidence="1" id="KW-0234">DNA repair</keyword>
<dbReference type="GO" id="GO:0006281">
    <property type="term" value="P:DNA repair"/>
    <property type="evidence" value="ECO:0007669"/>
    <property type="project" value="UniProtKB-UniRule"/>
</dbReference>
<dbReference type="Pfam" id="PF14500">
    <property type="entry name" value="MMS19_N"/>
    <property type="match status" value="1"/>
</dbReference>
<keyword evidence="1" id="KW-0539">Nucleus</keyword>
<reference evidence="3" key="1">
    <citation type="submission" date="2021-02" db="EMBL/GenBank/DDBJ databases">
        <authorList>
            <person name="Dougan E. K."/>
            <person name="Rhodes N."/>
            <person name="Thang M."/>
            <person name="Chan C."/>
        </authorList>
    </citation>
    <scope>NUCLEOTIDE SEQUENCE</scope>
</reference>
<accession>A0A812RR57</accession>
<dbReference type="GO" id="GO:0005634">
    <property type="term" value="C:nucleus"/>
    <property type="evidence" value="ECO:0007669"/>
    <property type="project" value="UniProtKB-SubCell"/>
</dbReference>
<comment type="subcellular location">
    <subcellularLocation>
        <location evidence="1">Nucleus</location>
    </subcellularLocation>
</comment>
<comment type="function">
    <text evidence="1">Key component of the cytosolic iron-sulfur protein assembly (CIA) complex, a multiprotein complex that mediates the incorporation of iron-sulfur cluster into apoproteins specifically involved in DNA metabolism and genomic integrity. In the CIA complex, MMS19 acts as an adapter between early-acting CIA components and a subset of cellular target iron-sulfur proteins.</text>
</comment>
<comment type="similarity">
    <text evidence="1">Belongs to the MET18/MMS19 family.</text>
</comment>
<organism evidence="3 4">
    <name type="scientific">Symbiodinium natans</name>
    <dbReference type="NCBI Taxonomy" id="878477"/>
    <lineage>
        <taxon>Eukaryota</taxon>
        <taxon>Sar</taxon>
        <taxon>Alveolata</taxon>
        <taxon>Dinophyceae</taxon>
        <taxon>Suessiales</taxon>
        <taxon>Symbiodiniaceae</taxon>
        <taxon>Symbiodinium</taxon>
    </lineage>
</organism>
<dbReference type="EMBL" id="CAJNDS010002370">
    <property type="protein sequence ID" value="CAE7452833.1"/>
    <property type="molecule type" value="Genomic_DNA"/>
</dbReference>
<dbReference type="Proteomes" id="UP000604046">
    <property type="component" value="Unassembled WGS sequence"/>
</dbReference>
<evidence type="ECO:0000313" key="3">
    <source>
        <dbReference type="EMBL" id="CAE7452833.1"/>
    </source>
</evidence>
<dbReference type="SUPFAM" id="SSF48371">
    <property type="entry name" value="ARM repeat"/>
    <property type="match status" value="1"/>
</dbReference>
<feature type="domain" description="MMS19 N-terminal" evidence="2">
    <location>
        <begin position="50"/>
        <end position="327"/>
    </location>
</feature>
<evidence type="ECO:0000259" key="2">
    <source>
        <dbReference type="Pfam" id="PF14500"/>
    </source>
</evidence>
<proteinExistence type="inferred from homology"/>
<dbReference type="AlphaFoldDB" id="A0A812RR57"/>
<protein>
    <recommendedName>
        <fullName evidence="1">MMS19 nucleotide excision repair protein</fullName>
    </recommendedName>
</protein>
<dbReference type="PANTHER" id="PTHR12891:SF0">
    <property type="entry name" value="MMS19 NUCLEOTIDE EXCISION REPAIR PROTEIN HOMOLOG"/>
    <property type="match status" value="1"/>
</dbReference>
<evidence type="ECO:0000256" key="1">
    <source>
        <dbReference type="RuleBase" id="RU367072"/>
    </source>
</evidence>
<dbReference type="GO" id="GO:0051604">
    <property type="term" value="P:protein maturation"/>
    <property type="evidence" value="ECO:0007669"/>
    <property type="project" value="UniProtKB-UniRule"/>
</dbReference>
<comment type="caution">
    <text evidence="3">The sequence shown here is derived from an EMBL/GenBank/DDBJ whole genome shotgun (WGS) entry which is preliminary data.</text>
</comment>
<dbReference type="InterPro" id="IPR029240">
    <property type="entry name" value="MMS19_N"/>
</dbReference>